<accession>A0ABU1QM00</accession>
<feature type="transmembrane region" description="Helical" evidence="1">
    <location>
        <begin position="62"/>
        <end position="80"/>
    </location>
</feature>
<feature type="transmembrane region" description="Helical" evidence="1">
    <location>
        <begin position="34"/>
        <end position="50"/>
    </location>
</feature>
<feature type="transmembrane region" description="Helical" evidence="1">
    <location>
        <begin position="6"/>
        <end position="22"/>
    </location>
</feature>
<protein>
    <submittedName>
        <fullName evidence="2">Tellurite resistance protein TehA-like permease</fullName>
    </submittedName>
</protein>
<evidence type="ECO:0000313" key="3">
    <source>
        <dbReference type="Proteomes" id="UP001266807"/>
    </source>
</evidence>
<proteinExistence type="predicted"/>
<keyword evidence="1" id="KW-1133">Transmembrane helix</keyword>
<evidence type="ECO:0000256" key="1">
    <source>
        <dbReference type="SAM" id="Phobius"/>
    </source>
</evidence>
<name>A0ABU1QM00_9BACL</name>
<keyword evidence="1" id="KW-0472">Membrane</keyword>
<reference evidence="2 3" key="1">
    <citation type="submission" date="2023-07" db="EMBL/GenBank/DDBJ databases">
        <title>Sorghum-associated microbial communities from plants grown in Nebraska, USA.</title>
        <authorList>
            <person name="Schachtman D."/>
        </authorList>
    </citation>
    <scope>NUCLEOTIDE SEQUENCE [LARGE SCALE GENOMIC DNA]</scope>
    <source>
        <strain evidence="2 3">BE143</strain>
    </source>
</reference>
<keyword evidence="3" id="KW-1185">Reference proteome</keyword>
<sequence length="87" mass="10286">MVFVIISIVSFLLLFFLIYRIIKYKTRKYNRENFGLSLIMLLILVGRIYINTGESNLKPLLIGYTFLFSVLLLIFLFGMIRKKNSKQ</sequence>
<organism evidence="2 3">
    <name type="scientific">Paenibacillus peoriae</name>
    <dbReference type="NCBI Taxonomy" id="59893"/>
    <lineage>
        <taxon>Bacteria</taxon>
        <taxon>Bacillati</taxon>
        <taxon>Bacillota</taxon>
        <taxon>Bacilli</taxon>
        <taxon>Bacillales</taxon>
        <taxon>Paenibacillaceae</taxon>
        <taxon>Paenibacillus</taxon>
    </lineage>
</organism>
<evidence type="ECO:0000313" key="2">
    <source>
        <dbReference type="EMBL" id="MDR6780669.1"/>
    </source>
</evidence>
<dbReference type="Proteomes" id="UP001266807">
    <property type="component" value="Unassembled WGS sequence"/>
</dbReference>
<keyword evidence="1" id="KW-0812">Transmembrane</keyword>
<comment type="caution">
    <text evidence="2">The sequence shown here is derived from an EMBL/GenBank/DDBJ whole genome shotgun (WGS) entry which is preliminary data.</text>
</comment>
<dbReference type="EMBL" id="JAVDUG010000009">
    <property type="protein sequence ID" value="MDR6780669.1"/>
    <property type="molecule type" value="Genomic_DNA"/>
</dbReference>
<gene>
    <name evidence="2" type="ORF">J2W98_004976</name>
</gene>